<accession>A0A251YLN1</accession>
<organism evidence="1 2">
    <name type="scientific">Clavibacter michiganensis</name>
    <dbReference type="NCBI Taxonomy" id="28447"/>
    <lineage>
        <taxon>Bacteria</taxon>
        <taxon>Bacillati</taxon>
        <taxon>Actinomycetota</taxon>
        <taxon>Actinomycetes</taxon>
        <taxon>Micrococcales</taxon>
        <taxon>Microbacteriaceae</taxon>
        <taxon>Clavibacter</taxon>
    </lineage>
</organism>
<proteinExistence type="predicted"/>
<evidence type="ECO:0000313" key="1">
    <source>
        <dbReference type="EMBL" id="OUE25144.1"/>
    </source>
</evidence>
<protein>
    <submittedName>
        <fullName evidence="1">Uncharacterized protein</fullName>
    </submittedName>
</protein>
<comment type="caution">
    <text evidence="1">The sequence shown here is derived from an EMBL/GenBank/DDBJ whole genome shotgun (WGS) entry which is preliminary data.</text>
</comment>
<name>A0A251YLN1_9MICO</name>
<dbReference type="Proteomes" id="UP000195011">
    <property type="component" value="Unassembled WGS sequence"/>
</dbReference>
<evidence type="ECO:0000313" key="2">
    <source>
        <dbReference type="Proteomes" id="UP000195011"/>
    </source>
</evidence>
<dbReference type="AlphaFoldDB" id="A0A251YLN1"/>
<reference evidence="1 2" key="1">
    <citation type="submission" date="2016-08" db="EMBL/GenBank/DDBJ databases">
        <title>Genome sequence of Clavibacter michiganensis spp strain CFBP8017.</title>
        <authorList>
            <person name="Thapa S.P."/>
            <person name="Coaker G."/>
            <person name="Jacques M.-A."/>
        </authorList>
    </citation>
    <scope>NUCLEOTIDE SEQUENCE [LARGE SCALE GENOMIC DNA]</scope>
    <source>
        <strain evidence="1">CFBP8017</strain>
    </source>
</reference>
<gene>
    <name evidence="1" type="ORF">BFL36_05495</name>
</gene>
<sequence>MPVSGTGIRTVSPASTRAVSGRGTGAVFVAASASRTETVRVAVAHWPSGATARYTAV</sequence>
<dbReference type="EMBL" id="MDJY01000030">
    <property type="protein sequence ID" value="OUE25144.1"/>
    <property type="molecule type" value="Genomic_DNA"/>
</dbReference>